<organism evidence="1 2">
    <name type="scientific">Rhynchophorus ferrugineus</name>
    <name type="common">Red palm weevil</name>
    <name type="synonym">Curculio ferrugineus</name>
    <dbReference type="NCBI Taxonomy" id="354439"/>
    <lineage>
        <taxon>Eukaryota</taxon>
        <taxon>Metazoa</taxon>
        <taxon>Ecdysozoa</taxon>
        <taxon>Arthropoda</taxon>
        <taxon>Hexapoda</taxon>
        <taxon>Insecta</taxon>
        <taxon>Pterygota</taxon>
        <taxon>Neoptera</taxon>
        <taxon>Endopterygota</taxon>
        <taxon>Coleoptera</taxon>
        <taxon>Polyphaga</taxon>
        <taxon>Cucujiformia</taxon>
        <taxon>Curculionidae</taxon>
        <taxon>Dryophthorinae</taxon>
        <taxon>Rhynchophorus</taxon>
    </lineage>
</organism>
<name>A0A834M671_RHYFE</name>
<protein>
    <submittedName>
        <fullName evidence="1">Uncharacterized protein</fullName>
    </submittedName>
</protein>
<dbReference type="EMBL" id="JAACXV010013874">
    <property type="protein sequence ID" value="KAF7271978.1"/>
    <property type="molecule type" value="Genomic_DNA"/>
</dbReference>
<comment type="caution">
    <text evidence="1">The sequence shown here is derived from an EMBL/GenBank/DDBJ whole genome shotgun (WGS) entry which is preliminary data.</text>
</comment>
<dbReference type="Proteomes" id="UP000625711">
    <property type="component" value="Unassembled WGS sequence"/>
</dbReference>
<evidence type="ECO:0000313" key="1">
    <source>
        <dbReference type="EMBL" id="KAF7271978.1"/>
    </source>
</evidence>
<evidence type="ECO:0000313" key="2">
    <source>
        <dbReference type="Proteomes" id="UP000625711"/>
    </source>
</evidence>
<sequence>MNADQFANNELIRLDNGQIDPAELSDFISFCCVEPALFSDALFSVESSQKRLVPPSDDTIETVWKPIGRQQKPHTIYREINDLQARLTTSSMAEPKPNRNELTGIVYFSRICDNERRYVRNYEIVVWSPSIEIRKRRRRVDGNGKVVLSDNGAIRTRPAGYKAKVKIGFRPIRSRTRRKSGSIKYRGG</sequence>
<proteinExistence type="predicted"/>
<reference evidence="1" key="1">
    <citation type="submission" date="2020-08" db="EMBL/GenBank/DDBJ databases">
        <title>Genome sequencing and assembly of the red palm weevil Rhynchophorus ferrugineus.</title>
        <authorList>
            <person name="Dias G.B."/>
            <person name="Bergman C.M."/>
            <person name="Manee M."/>
        </authorList>
    </citation>
    <scope>NUCLEOTIDE SEQUENCE</scope>
    <source>
        <strain evidence="1">AA-2017</strain>
        <tissue evidence="1">Whole larva</tissue>
    </source>
</reference>
<keyword evidence="2" id="KW-1185">Reference proteome</keyword>
<accession>A0A834M671</accession>
<dbReference type="AlphaFoldDB" id="A0A834M671"/>
<gene>
    <name evidence="1" type="ORF">GWI33_015214</name>
</gene>